<dbReference type="Proteomes" id="UP000224567">
    <property type="component" value="Unassembled WGS sequence"/>
</dbReference>
<dbReference type="AlphaFoldDB" id="A0A2G2WIP7"/>
<comment type="caution">
    <text evidence="2">The sequence shown here is derived from an EMBL/GenBank/DDBJ whole genome shotgun (WGS) entry which is preliminary data.</text>
</comment>
<name>A0A2G2WIP7_CAPBA</name>
<protein>
    <submittedName>
        <fullName evidence="2">Uncharacterized protein</fullName>
    </submittedName>
</protein>
<evidence type="ECO:0000256" key="1">
    <source>
        <dbReference type="SAM" id="Coils"/>
    </source>
</evidence>
<evidence type="ECO:0000313" key="2">
    <source>
        <dbReference type="EMBL" id="PHT45020.1"/>
    </source>
</evidence>
<dbReference type="EMBL" id="MLFT02000006">
    <property type="protein sequence ID" value="PHT45020.1"/>
    <property type="molecule type" value="Genomic_DNA"/>
</dbReference>
<reference evidence="2 3" key="1">
    <citation type="journal article" date="2017" name="Genome Biol.">
        <title>New reference genome sequences of hot pepper reveal the massive evolution of plant disease-resistance genes by retroduplication.</title>
        <authorList>
            <person name="Kim S."/>
            <person name="Park J."/>
            <person name="Yeom S.I."/>
            <person name="Kim Y.M."/>
            <person name="Seo E."/>
            <person name="Kim K.T."/>
            <person name="Kim M.S."/>
            <person name="Lee J.M."/>
            <person name="Cheong K."/>
            <person name="Shin H.S."/>
            <person name="Kim S.B."/>
            <person name="Han K."/>
            <person name="Lee J."/>
            <person name="Park M."/>
            <person name="Lee H.A."/>
            <person name="Lee H.Y."/>
            <person name="Lee Y."/>
            <person name="Oh S."/>
            <person name="Lee J.H."/>
            <person name="Choi E."/>
            <person name="Choi E."/>
            <person name="Lee S.E."/>
            <person name="Jeon J."/>
            <person name="Kim H."/>
            <person name="Choi G."/>
            <person name="Song H."/>
            <person name="Lee J."/>
            <person name="Lee S.C."/>
            <person name="Kwon J.K."/>
            <person name="Lee H.Y."/>
            <person name="Koo N."/>
            <person name="Hong Y."/>
            <person name="Kim R.W."/>
            <person name="Kang W.H."/>
            <person name="Huh J.H."/>
            <person name="Kang B.C."/>
            <person name="Yang T.J."/>
            <person name="Lee Y.H."/>
            <person name="Bennetzen J.L."/>
            <person name="Choi D."/>
        </authorList>
    </citation>
    <scope>NUCLEOTIDE SEQUENCE [LARGE SCALE GENOMIC DNA]</scope>
    <source>
        <strain evidence="3">cv. PBC81</strain>
    </source>
</reference>
<sequence length="127" mass="14284">MITHSKLRSLNWDPTGYLDLVLLNLWCLRSVPESQSVSQINNSIVSVDNKKELEVAEELVQKELEKAMEEDSAKIIDIENLFADRKSIKDALSLEEKNVLVMKNEKEEGLIGKDAIDSELSLSAPTN</sequence>
<proteinExistence type="predicted"/>
<evidence type="ECO:0000313" key="3">
    <source>
        <dbReference type="Proteomes" id="UP000224567"/>
    </source>
</evidence>
<accession>A0A2G2WIP7</accession>
<reference evidence="3" key="2">
    <citation type="journal article" date="2017" name="J. Anim. Genet.">
        <title>Multiple reference genome sequences of hot pepper reveal the massive evolution of plant disease resistance genes by retroduplication.</title>
        <authorList>
            <person name="Kim S."/>
            <person name="Park J."/>
            <person name="Yeom S.-I."/>
            <person name="Kim Y.-M."/>
            <person name="Seo E."/>
            <person name="Kim K.-T."/>
            <person name="Kim M.-S."/>
            <person name="Lee J.M."/>
            <person name="Cheong K."/>
            <person name="Shin H.-S."/>
            <person name="Kim S.-B."/>
            <person name="Han K."/>
            <person name="Lee J."/>
            <person name="Park M."/>
            <person name="Lee H.-A."/>
            <person name="Lee H.-Y."/>
            <person name="Lee Y."/>
            <person name="Oh S."/>
            <person name="Lee J.H."/>
            <person name="Choi E."/>
            <person name="Choi E."/>
            <person name="Lee S.E."/>
            <person name="Jeon J."/>
            <person name="Kim H."/>
            <person name="Choi G."/>
            <person name="Song H."/>
            <person name="Lee J."/>
            <person name="Lee S.-C."/>
            <person name="Kwon J.-K."/>
            <person name="Lee H.-Y."/>
            <person name="Koo N."/>
            <person name="Hong Y."/>
            <person name="Kim R.W."/>
            <person name="Kang W.-H."/>
            <person name="Huh J.H."/>
            <person name="Kang B.-C."/>
            <person name="Yang T.-J."/>
            <person name="Lee Y.-H."/>
            <person name="Bennetzen J.L."/>
            <person name="Choi D."/>
        </authorList>
    </citation>
    <scope>NUCLEOTIDE SEQUENCE [LARGE SCALE GENOMIC DNA]</scope>
    <source>
        <strain evidence="3">cv. PBC81</strain>
    </source>
</reference>
<feature type="coiled-coil region" evidence="1">
    <location>
        <begin position="50"/>
        <end position="81"/>
    </location>
</feature>
<keyword evidence="3" id="KW-1185">Reference proteome</keyword>
<organism evidence="2 3">
    <name type="scientific">Capsicum baccatum</name>
    <name type="common">Peruvian pepper</name>
    <dbReference type="NCBI Taxonomy" id="33114"/>
    <lineage>
        <taxon>Eukaryota</taxon>
        <taxon>Viridiplantae</taxon>
        <taxon>Streptophyta</taxon>
        <taxon>Embryophyta</taxon>
        <taxon>Tracheophyta</taxon>
        <taxon>Spermatophyta</taxon>
        <taxon>Magnoliopsida</taxon>
        <taxon>eudicotyledons</taxon>
        <taxon>Gunneridae</taxon>
        <taxon>Pentapetalae</taxon>
        <taxon>asterids</taxon>
        <taxon>lamiids</taxon>
        <taxon>Solanales</taxon>
        <taxon>Solanaceae</taxon>
        <taxon>Solanoideae</taxon>
        <taxon>Capsiceae</taxon>
        <taxon>Capsicum</taxon>
    </lineage>
</organism>
<gene>
    <name evidence="2" type="ORF">CQW23_14178</name>
</gene>
<keyword evidence="1" id="KW-0175">Coiled coil</keyword>